<dbReference type="PROSITE" id="PS51012">
    <property type="entry name" value="ABC_TM2"/>
    <property type="match status" value="1"/>
</dbReference>
<evidence type="ECO:0000256" key="5">
    <source>
        <dbReference type="ARBA" id="ARBA00022597"/>
    </source>
</evidence>
<evidence type="ECO:0000256" key="10">
    <source>
        <dbReference type="ARBA" id="ARBA00023136"/>
    </source>
</evidence>
<dbReference type="EMBL" id="JAHSTV010000001">
    <property type="protein sequence ID" value="MBV4461728.1"/>
    <property type="molecule type" value="Genomic_DNA"/>
</dbReference>
<dbReference type="PANTHER" id="PTHR30413:SF10">
    <property type="entry name" value="CAPSULE POLYSACCHARIDE EXPORT INNER-MEMBRANE PROTEIN CTRC"/>
    <property type="match status" value="1"/>
</dbReference>
<evidence type="ECO:0000256" key="4">
    <source>
        <dbReference type="ARBA" id="ARBA00022475"/>
    </source>
</evidence>
<keyword evidence="3 11" id="KW-0813">Transport</keyword>
<evidence type="ECO:0000313" key="14">
    <source>
        <dbReference type="Proteomes" id="UP000886900"/>
    </source>
</evidence>
<evidence type="ECO:0000256" key="3">
    <source>
        <dbReference type="ARBA" id="ARBA00022448"/>
    </source>
</evidence>
<keyword evidence="8 11" id="KW-1133">Transmembrane helix</keyword>
<comment type="caution">
    <text evidence="13">The sequence shown here is derived from an EMBL/GenBank/DDBJ whole genome shotgun (WGS) entry which is preliminary data.</text>
</comment>
<keyword evidence="14" id="KW-1185">Reference proteome</keyword>
<dbReference type="InterPro" id="IPR047817">
    <property type="entry name" value="ABC2_TM_bact-type"/>
</dbReference>
<feature type="transmembrane region" description="Helical" evidence="11">
    <location>
        <begin position="157"/>
        <end position="181"/>
    </location>
</feature>
<feature type="transmembrane region" description="Helical" evidence="11">
    <location>
        <begin position="40"/>
        <end position="61"/>
    </location>
</feature>
<keyword evidence="9" id="KW-0625">Polysaccharide transport</keyword>
<comment type="subcellular location">
    <subcellularLocation>
        <location evidence="11">Cell inner membrane</location>
        <topology evidence="11">Multi-pass membrane protein</topology>
    </subcellularLocation>
    <subcellularLocation>
        <location evidence="1">Cell membrane</location>
        <topology evidence="1">Multi-pass membrane protein</topology>
    </subcellularLocation>
</comment>
<organism evidence="13 14">
    <name type="scientific">Pseudomonas farris</name>
    <dbReference type="NCBI Taxonomy" id="2841207"/>
    <lineage>
        <taxon>Bacteria</taxon>
        <taxon>Pseudomonadati</taxon>
        <taxon>Pseudomonadota</taxon>
        <taxon>Gammaproteobacteria</taxon>
        <taxon>Pseudomonadales</taxon>
        <taxon>Pseudomonadaceae</taxon>
        <taxon>Pseudomonas</taxon>
    </lineage>
</organism>
<protein>
    <recommendedName>
        <fullName evidence="11">Transport permease protein</fullName>
    </recommendedName>
</protein>
<name>A0ABS6PMM5_9PSED</name>
<dbReference type="PIRSF" id="PIRSF006648">
    <property type="entry name" value="DrrB"/>
    <property type="match status" value="1"/>
</dbReference>
<evidence type="ECO:0000256" key="6">
    <source>
        <dbReference type="ARBA" id="ARBA00022692"/>
    </source>
</evidence>
<keyword evidence="7" id="KW-0972">Capsule biogenesis/degradation</keyword>
<keyword evidence="5" id="KW-0762">Sugar transport</keyword>
<comment type="similarity">
    <text evidence="2 11">Belongs to the ABC-2 integral membrane protein family.</text>
</comment>
<keyword evidence="10 11" id="KW-0472">Membrane</keyword>
<proteinExistence type="inferred from homology"/>
<dbReference type="PANTHER" id="PTHR30413">
    <property type="entry name" value="INNER MEMBRANE TRANSPORT PERMEASE"/>
    <property type="match status" value="1"/>
</dbReference>
<keyword evidence="6 11" id="KW-0812">Transmembrane</keyword>
<dbReference type="InterPro" id="IPR013525">
    <property type="entry name" value="ABC2_TM"/>
</dbReference>
<dbReference type="RefSeq" id="WP_217854099.1">
    <property type="nucleotide sequence ID" value="NZ_JAHSTV010000001.1"/>
</dbReference>
<evidence type="ECO:0000256" key="7">
    <source>
        <dbReference type="ARBA" id="ARBA00022903"/>
    </source>
</evidence>
<accession>A0ABS6PMM5</accession>
<feature type="transmembrane region" description="Helical" evidence="11">
    <location>
        <begin position="81"/>
        <end position="101"/>
    </location>
</feature>
<evidence type="ECO:0000256" key="1">
    <source>
        <dbReference type="ARBA" id="ARBA00004651"/>
    </source>
</evidence>
<gene>
    <name evidence="13" type="ORF">KVG95_00095</name>
</gene>
<feature type="transmembrane region" description="Helical" evidence="11">
    <location>
        <begin position="246"/>
        <end position="267"/>
    </location>
</feature>
<evidence type="ECO:0000313" key="13">
    <source>
        <dbReference type="EMBL" id="MBV4461728.1"/>
    </source>
</evidence>
<evidence type="ECO:0000259" key="12">
    <source>
        <dbReference type="PROSITE" id="PS51012"/>
    </source>
</evidence>
<dbReference type="InterPro" id="IPR000412">
    <property type="entry name" value="ABC_2_transport"/>
</dbReference>
<keyword evidence="4 11" id="KW-1003">Cell membrane</keyword>
<feature type="transmembrane region" description="Helical" evidence="11">
    <location>
        <begin position="193"/>
        <end position="211"/>
    </location>
</feature>
<reference evidence="13" key="1">
    <citation type="submission" date="2021-06" db="EMBL/GenBank/DDBJ databases">
        <title>Updating the genus Pseudomonas: Description of 43 new species and partition of the Pseudomonas putida group.</title>
        <authorList>
            <person name="Girard L."/>
            <person name="Lood C."/>
            <person name="Vandamme P."/>
            <person name="Rokni-Zadeh H."/>
            <person name="Van Noort V."/>
            <person name="Hofte M."/>
            <person name="Lavigne R."/>
            <person name="De Mot R."/>
        </authorList>
    </citation>
    <scope>NUCLEOTIDE SEQUENCE</scope>
    <source>
        <strain evidence="13">SWRI79</strain>
    </source>
</reference>
<evidence type="ECO:0000256" key="9">
    <source>
        <dbReference type="ARBA" id="ARBA00023047"/>
    </source>
</evidence>
<evidence type="ECO:0000256" key="11">
    <source>
        <dbReference type="RuleBase" id="RU361157"/>
    </source>
</evidence>
<dbReference type="Pfam" id="PF01061">
    <property type="entry name" value="ABC2_membrane"/>
    <property type="match status" value="1"/>
</dbReference>
<dbReference type="Proteomes" id="UP000886900">
    <property type="component" value="Unassembled WGS sequence"/>
</dbReference>
<evidence type="ECO:0000256" key="8">
    <source>
        <dbReference type="ARBA" id="ARBA00022989"/>
    </source>
</evidence>
<feature type="transmembrane region" description="Helical" evidence="11">
    <location>
        <begin position="122"/>
        <end position="151"/>
    </location>
</feature>
<feature type="domain" description="ABC transmembrane type-2" evidence="12">
    <location>
        <begin position="41"/>
        <end position="270"/>
    </location>
</feature>
<evidence type="ECO:0000256" key="2">
    <source>
        <dbReference type="ARBA" id="ARBA00007783"/>
    </source>
</evidence>
<sequence length="278" mass="30887">MSVPQKTSSLYGLSKNLILHRHLIFQMTKREVIGRYRGSVLGLLWSFLNPLMMLSVYTFVFSVVFKSRWGISPPGTEESKTMFAIMLFAGLIVHAVFAEVINRSPSIVLSNVNYVKKVVFPLEILPIVTLGAALFHGLVSLSVLILAYVIFQGVPHLTILLAPVVMLPLIILILGLAWILASLGVYLQDVGQTTGIITTIMLFLSPVFFPLNSLPAQYQTIILLNPLTFIIEQMREIVIWGRLPDFMGLGVYLIVSVFIAAAGYAWFQKTRSGFADVL</sequence>